<keyword evidence="4" id="KW-1185">Reference proteome</keyword>
<name>A0A250I838_9BACT</name>
<feature type="transmembrane region" description="Helical" evidence="2">
    <location>
        <begin position="21"/>
        <end position="44"/>
    </location>
</feature>
<evidence type="ECO:0000313" key="4">
    <source>
        <dbReference type="Proteomes" id="UP000217289"/>
    </source>
</evidence>
<proteinExistence type="predicted"/>
<organism evidence="3 4">
    <name type="scientific">Melittangium boletus DSM 14713</name>
    <dbReference type="NCBI Taxonomy" id="1294270"/>
    <lineage>
        <taxon>Bacteria</taxon>
        <taxon>Pseudomonadati</taxon>
        <taxon>Myxococcota</taxon>
        <taxon>Myxococcia</taxon>
        <taxon>Myxococcales</taxon>
        <taxon>Cystobacterineae</taxon>
        <taxon>Archangiaceae</taxon>
        <taxon>Melittangium</taxon>
    </lineage>
</organism>
<keyword evidence="2" id="KW-1133">Transmembrane helix</keyword>
<reference evidence="3 4" key="1">
    <citation type="submission" date="2017-06" db="EMBL/GenBank/DDBJ databases">
        <authorList>
            <person name="Kim H.J."/>
            <person name="Triplett B.A."/>
        </authorList>
    </citation>
    <scope>NUCLEOTIDE SEQUENCE [LARGE SCALE GENOMIC DNA]</scope>
    <source>
        <strain evidence="3 4">DSM 14713</strain>
    </source>
</reference>
<feature type="transmembrane region" description="Helical" evidence="2">
    <location>
        <begin position="263"/>
        <end position="287"/>
    </location>
</feature>
<accession>A0A250I838</accession>
<protein>
    <recommendedName>
        <fullName evidence="5">PhnA-like protein</fullName>
    </recommendedName>
</protein>
<dbReference type="Proteomes" id="UP000217289">
    <property type="component" value="Chromosome"/>
</dbReference>
<evidence type="ECO:0000256" key="1">
    <source>
        <dbReference type="SAM" id="MobiDB-lite"/>
    </source>
</evidence>
<dbReference type="EMBL" id="CP022163">
    <property type="protein sequence ID" value="ATB28039.1"/>
    <property type="molecule type" value="Genomic_DNA"/>
</dbReference>
<gene>
    <name evidence="3" type="ORF">MEBOL_001484</name>
</gene>
<keyword evidence="2" id="KW-0472">Membrane</keyword>
<dbReference type="OrthoDB" id="508787at2"/>
<dbReference type="KEGG" id="mbd:MEBOL_001484"/>
<dbReference type="AlphaFoldDB" id="A0A250I838"/>
<evidence type="ECO:0008006" key="5">
    <source>
        <dbReference type="Google" id="ProtNLM"/>
    </source>
</evidence>
<feature type="transmembrane region" description="Helical" evidence="2">
    <location>
        <begin position="98"/>
        <end position="117"/>
    </location>
</feature>
<keyword evidence="2" id="KW-0812">Transmembrane</keyword>
<sequence>MAEATHETRWAGFLARGPVRVSWGAIFAGTVTAVGLWALLYTLGLAMGLSSINPHDATSAKTSGIFAGIWSLVAPLIALFVGGIVAGRGAGAQTKASGGIHGLVMWGVTTIAGIWLLTGVLTSLVGGVFSVGRTAVQATGATVAAGASQAGNLGQVARNFGLDADDALRPINERLVEEGKPPVTAEQLEGAIRDAVTTAVQQGRIDRQSLIQSLADKTALTRADAEEVAGRVEAQFNAFQGKVTQAAQSVQTGALKAADTTGIVFWGVFGALFLGLISAVLGGAVGVSRRQQAYAEPPLISPSEGGLPPGPRREVYP</sequence>
<feature type="region of interest" description="Disordered" evidence="1">
    <location>
        <begin position="297"/>
        <end position="317"/>
    </location>
</feature>
<feature type="transmembrane region" description="Helical" evidence="2">
    <location>
        <begin position="64"/>
        <end position="86"/>
    </location>
</feature>
<evidence type="ECO:0000313" key="3">
    <source>
        <dbReference type="EMBL" id="ATB28039.1"/>
    </source>
</evidence>
<evidence type="ECO:0000256" key="2">
    <source>
        <dbReference type="SAM" id="Phobius"/>
    </source>
</evidence>